<dbReference type="PANTHER" id="PTHR44051">
    <property type="entry name" value="GLUTATHIONE S-TRANSFERASE-RELATED"/>
    <property type="match status" value="1"/>
</dbReference>
<dbReference type="InterPro" id="IPR036249">
    <property type="entry name" value="Thioredoxin-like_sf"/>
</dbReference>
<name>A0A2K8QU65_9GAMM</name>
<dbReference type="InterPro" id="IPR004046">
    <property type="entry name" value="GST_C"/>
</dbReference>
<dbReference type="CDD" id="cd03057">
    <property type="entry name" value="GST_N_Beta"/>
    <property type="match status" value="1"/>
</dbReference>
<dbReference type="InterPro" id="IPR036282">
    <property type="entry name" value="Glutathione-S-Trfase_C_sf"/>
</dbReference>
<dbReference type="CDD" id="cd03188">
    <property type="entry name" value="GST_C_Beta"/>
    <property type="match status" value="1"/>
</dbReference>
<dbReference type="EMBL" id="CP025003">
    <property type="protein sequence ID" value="ATZ96645.1"/>
    <property type="molecule type" value="Genomic_DNA"/>
</dbReference>
<dbReference type="NCBIfam" id="NF007831">
    <property type="entry name" value="PRK10542.1"/>
    <property type="match status" value="1"/>
</dbReference>
<keyword evidence="1" id="KW-0808">Transferase</keyword>
<evidence type="ECO:0000313" key="1">
    <source>
        <dbReference type="EMBL" id="ATZ96645.1"/>
    </source>
</evidence>
<dbReference type="PROSITE" id="PS50404">
    <property type="entry name" value="GST_NTER"/>
    <property type="match status" value="1"/>
</dbReference>
<proteinExistence type="predicted"/>
<dbReference type="GeneID" id="66564729"/>
<dbReference type="GO" id="GO:0016740">
    <property type="term" value="F:transferase activity"/>
    <property type="evidence" value="ECO:0007669"/>
    <property type="project" value="UniProtKB-KW"/>
</dbReference>
<dbReference type="Proteomes" id="UP000231901">
    <property type="component" value="Chromosome"/>
</dbReference>
<dbReference type="SFLD" id="SFLDG01150">
    <property type="entry name" value="Main.1:_Beta-like"/>
    <property type="match status" value="1"/>
</dbReference>
<dbReference type="SFLD" id="SFLDS00019">
    <property type="entry name" value="Glutathione_Transferase_(cytos"/>
    <property type="match status" value="1"/>
</dbReference>
<reference evidence="2" key="1">
    <citation type="journal article" date="2018" name="Genome Announc.">
        <title>Complete genome sequence of a Dickeya fangzhongdai type strain causing bleeding canker of pear tree trunks.</title>
        <authorList>
            <person name="Zhao Y."/>
            <person name="Tian Y."/>
            <person name="Li X."/>
            <person name="Hu B."/>
        </authorList>
    </citation>
    <scope>NUCLEOTIDE SEQUENCE [LARGE SCALE GENOMIC DNA]</scope>
    <source>
        <strain evidence="2">DSM 101947</strain>
    </source>
</reference>
<dbReference type="SFLD" id="SFLDG00358">
    <property type="entry name" value="Main_(cytGST)"/>
    <property type="match status" value="1"/>
</dbReference>
<dbReference type="OrthoDB" id="8772754at2"/>
<dbReference type="Gene3D" id="1.20.1050.10">
    <property type="match status" value="1"/>
</dbReference>
<sequence length="201" mass="22254">MKLYYSPGACSMASHIILRESGLPFTAVPVNLATHTLEDGSDYYHIHAAGQVPLLELENGARLSEGVAILQYLADQAPAKALAPENGTLGRYQLQEALNFISSELHKSFSPLFRPNTHESTQATARERLRTLFNRINQRLSTQPWFCGDTFSVADAYLFTVTRWAGYVGIELADLNALNAYMTRVAERPAVKATLAAEHRD</sequence>
<dbReference type="SUPFAM" id="SSF52833">
    <property type="entry name" value="Thioredoxin-like"/>
    <property type="match status" value="1"/>
</dbReference>
<protein>
    <submittedName>
        <fullName evidence="1">Glutathione transferase GstA</fullName>
    </submittedName>
</protein>
<dbReference type="RefSeq" id="WP_038920952.1">
    <property type="nucleotide sequence ID" value="NZ_BMJF01000001.1"/>
</dbReference>
<dbReference type="InterPro" id="IPR004045">
    <property type="entry name" value="Glutathione_S-Trfase_N"/>
</dbReference>
<dbReference type="PANTHER" id="PTHR44051:SF8">
    <property type="entry name" value="GLUTATHIONE S-TRANSFERASE GSTA"/>
    <property type="match status" value="1"/>
</dbReference>
<dbReference type="InterPro" id="IPR010987">
    <property type="entry name" value="Glutathione-S-Trfase_C-like"/>
</dbReference>
<dbReference type="Pfam" id="PF00043">
    <property type="entry name" value="GST_C"/>
    <property type="match status" value="1"/>
</dbReference>
<accession>A0A2K8QU65</accession>
<evidence type="ECO:0000313" key="2">
    <source>
        <dbReference type="Proteomes" id="UP000231901"/>
    </source>
</evidence>
<dbReference type="SUPFAM" id="SSF47616">
    <property type="entry name" value="GST C-terminal domain-like"/>
    <property type="match status" value="1"/>
</dbReference>
<dbReference type="AlphaFoldDB" id="A0A2K8QU65"/>
<dbReference type="KEGG" id="dfn:CVE23_10335"/>
<gene>
    <name evidence="1" type="ORF">CVE23_10335</name>
</gene>
<organism evidence="1 2">
    <name type="scientific">Dickeya fangzhongdai</name>
    <dbReference type="NCBI Taxonomy" id="1778540"/>
    <lineage>
        <taxon>Bacteria</taxon>
        <taxon>Pseudomonadati</taxon>
        <taxon>Pseudomonadota</taxon>
        <taxon>Gammaproteobacteria</taxon>
        <taxon>Enterobacterales</taxon>
        <taxon>Pectobacteriaceae</taxon>
        <taxon>Dickeya</taxon>
    </lineage>
</organism>
<dbReference type="PROSITE" id="PS50405">
    <property type="entry name" value="GST_CTER"/>
    <property type="match status" value="1"/>
</dbReference>
<dbReference type="Gene3D" id="3.40.30.10">
    <property type="entry name" value="Glutaredoxin"/>
    <property type="match status" value="1"/>
</dbReference>
<dbReference type="InterPro" id="IPR040079">
    <property type="entry name" value="Glutathione_S-Trfase"/>
</dbReference>
<keyword evidence="2" id="KW-1185">Reference proteome</keyword>
<dbReference type="Pfam" id="PF13409">
    <property type="entry name" value="GST_N_2"/>
    <property type="match status" value="1"/>
</dbReference>